<keyword evidence="4 13" id="KW-0808">Transferase</keyword>
<comment type="catalytic activity">
    <reaction evidence="1">
        <text>ATP + protein L-histidine = ADP + protein N-phospho-L-histidine.</text>
        <dbReference type="EC" id="2.7.13.3"/>
    </reaction>
</comment>
<dbReference type="InterPro" id="IPR004358">
    <property type="entry name" value="Sig_transdc_His_kin-like_C"/>
</dbReference>
<protein>
    <recommendedName>
        <fullName evidence="2">histidine kinase</fullName>
        <ecNumber evidence="2">2.7.13.3</ecNumber>
    </recommendedName>
</protein>
<dbReference type="GO" id="GO:0003677">
    <property type="term" value="F:DNA binding"/>
    <property type="evidence" value="ECO:0007669"/>
    <property type="project" value="InterPro"/>
</dbReference>
<evidence type="ECO:0000259" key="12">
    <source>
        <dbReference type="PROSITE" id="PS50113"/>
    </source>
</evidence>
<dbReference type="CDD" id="cd00082">
    <property type="entry name" value="HisKA"/>
    <property type="match status" value="1"/>
</dbReference>
<dbReference type="SUPFAM" id="SSF47384">
    <property type="entry name" value="Homodimeric domain of signal transducing histidine kinase"/>
    <property type="match status" value="1"/>
</dbReference>
<dbReference type="GO" id="GO:0000155">
    <property type="term" value="F:phosphorelay sensor kinase activity"/>
    <property type="evidence" value="ECO:0007669"/>
    <property type="project" value="InterPro"/>
</dbReference>
<dbReference type="SUPFAM" id="SSF55785">
    <property type="entry name" value="PYP-like sensor domain (PAS domain)"/>
    <property type="match status" value="1"/>
</dbReference>
<dbReference type="Gene3D" id="3.30.450.20">
    <property type="entry name" value="PAS domain"/>
    <property type="match status" value="1"/>
</dbReference>
<dbReference type="RefSeq" id="WP_079940529.1">
    <property type="nucleotide sequence ID" value="NZ_CP019655.1"/>
</dbReference>
<dbReference type="InterPro" id="IPR000014">
    <property type="entry name" value="PAS"/>
</dbReference>
<evidence type="ECO:0000256" key="8">
    <source>
        <dbReference type="ARBA" id="ARBA00022969"/>
    </source>
</evidence>
<dbReference type="PROSITE" id="PS50112">
    <property type="entry name" value="PAS"/>
    <property type="match status" value="1"/>
</dbReference>
<accession>A0A2L1UA17</accession>
<dbReference type="InterPro" id="IPR036890">
    <property type="entry name" value="HATPase_C_sf"/>
</dbReference>
<organism evidence="13 14">
    <name type="scientific">Paenibacillus larvae subsp. larvae</name>
    <dbReference type="NCBI Taxonomy" id="147375"/>
    <lineage>
        <taxon>Bacteria</taxon>
        <taxon>Bacillati</taxon>
        <taxon>Bacillota</taxon>
        <taxon>Bacilli</taxon>
        <taxon>Bacillales</taxon>
        <taxon>Paenibacillaceae</taxon>
        <taxon>Paenibacillus</taxon>
    </lineage>
</organism>
<dbReference type="PRINTS" id="PR00344">
    <property type="entry name" value="BCTRLSENSOR"/>
</dbReference>
<feature type="domain" description="PAC" evidence="12">
    <location>
        <begin position="244"/>
        <end position="295"/>
    </location>
</feature>
<dbReference type="SMART" id="SM00091">
    <property type="entry name" value="PAS"/>
    <property type="match status" value="1"/>
</dbReference>
<dbReference type="SUPFAM" id="SSF55874">
    <property type="entry name" value="ATPase domain of HSP90 chaperone/DNA topoisomerase II/histidine kinase"/>
    <property type="match status" value="1"/>
</dbReference>
<name>A0A2L1UA17_9BACL</name>
<dbReference type="InterPro" id="IPR005467">
    <property type="entry name" value="His_kinase_dom"/>
</dbReference>
<dbReference type="InterPro" id="IPR000700">
    <property type="entry name" value="PAS-assoc_C"/>
</dbReference>
<evidence type="ECO:0000256" key="1">
    <source>
        <dbReference type="ARBA" id="ARBA00000085"/>
    </source>
</evidence>
<dbReference type="Gene3D" id="1.10.287.130">
    <property type="match status" value="1"/>
</dbReference>
<dbReference type="Proteomes" id="UP000239833">
    <property type="component" value="Chromosome"/>
</dbReference>
<dbReference type="FunFam" id="1.10.287.130:FF:000040">
    <property type="entry name" value="PAS domain-containing sensor histidine kinase"/>
    <property type="match status" value="1"/>
</dbReference>
<dbReference type="Pfam" id="PF02518">
    <property type="entry name" value="HATPase_c"/>
    <property type="match status" value="1"/>
</dbReference>
<dbReference type="PANTHER" id="PTHR43065">
    <property type="entry name" value="SENSOR HISTIDINE KINASE"/>
    <property type="match status" value="1"/>
</dbReference>
<dbReference type="SMART" id="SM00850">
    <property type="entry name" value="LytTR"/>
    <property type="match status" value="1"/>
</dbReference>
<dbReference type="GO" id="GO:0005524">
    <property type="term" value="F:ATP binding"/>
    <property type="evidence" value="ECO:0007669"/>
    <property type="project" value="UniProtKB-KW"/>
</dbReference>
<dbReference type="CDD" id="cd00130">
    <property type="entry name" value="PAS"/>
    <property type="match status" value="1"/>
</dbReference>
<evidence type="ECO:0000256" key="2">
    <source>
        <dbReference type="ARBA" id="ARBA00012438"/>
    </source>
</evidence>
<gene>
    <name evidence="13" type="primary">kinE2_1</name>
    <name evidence="13" type="ORF">ERICIII_00813</name>
</gene>
<dbReference type="InterPro" id="IPR035965">
    <property type="entry name" value="PAS-like_dom_sf"/>
</dbReference>
<dbReference type="AlphaFoldDB" id="A0A2L1UA17"/>
<evidence type="ECO:0000259" key="11">
    <source>
        <dbReference type="PROSITE" id="PS50112"/>
    </source>
</evidence>
<feature type="domain" description="Histidine kinase" evidence="10">
    <location>
        <begin position="308"/>
        <end position="512"/>
    </location>
</feature>
<dbReference type="SMART" id="SM00387">
    <property type="entry name" value="HATPase_c"/>
    <property type="match status" value="1"/>
</dbReference>
<dbReference type="GO" id="GO:0030435">
    <property type="term" value="P:sporulation resulting in formation of a cellular spore"/>
    <property type="evidence" value="ECO:0007669"/>
    <property type="project" value="UniProtKB-KW"/>
</dbReference>
<sequence>MRKIPVTRTGKKDSDIILLPVDKVVKVEACQENSYLVHTLDETFHSCSTLEAWEEWLYEDGFRLISPGNLVNMNQVTRYNLEEGTVILGDPSAGRTKTAIASRVHQHHILKLLQMLRITNQEKQQGFPHHPESLKQMHALLAQNQNDPFLRSYAVIYALYERNRAEKRWEESEQKYKSLFEHNPDAICSFDRAGRFTKVNPAAERITGYSADELLDMSIEDLIEPAELEKWTKQFTLSLEGITSTDEVTFRNKEGQIRILSVVYVPIIIEQVIRGVYWIANDVTERKRAEELLIKSEKLSVVGQLAAGVAHEIRNPLTSLKGFVQLLQEKIDGYDTYLDIMVSELERINFIVSEFLVFAKPQRVHFQPKDLHQMLKNTVALLNTKAIMSNVEIKDEIQELLPLVFCDENQIKQVFINVLNNSIEAMPEGGTIRLGGNCKDGQVTLSFSDEGVGISENRLTRIGEPFYTTKEKGTGLGLMASYKIMENHKGQIKITSEVSKGTIVHLRFPVLSGQHSG</sequence>
<dbReference type="InterPro" id="IPR003661">
    <property type="entry name" value="HisK_dim/P_dom"/>
</dbReference>
<keyword evidence="7" id="KW-0067">ATP-binding</keyword>
<keyword evidence="6 13" id="KW-0418">Kinase</keyword>
<keyword evidence="9" id="KW-0902">Two-component regulatory system</keyword>
<evidence type="ECO:0000256" key="3">
    <source>
        <dbReference type="ARBA" id="ARBA00022553"/>
    </source>
</evidence>
<dbReference type="InterPro" id="IPR013656">
    <property type="entry name" value="PAS_4"/>
</dbReference>
<dbReference type="Pfam" id="PF04397">
    <property type="entry name" value="LytTR"/>
    <property type="match status" value="1"/>
</dbReference>
<dbReference type="Gene3D" id="3.30.565.10">
    <property type="entry name" value="Histidine kinase-like ATPase, C-terminal domain"/>
    <property type="match status" value="1"/>
</dbReference>
<dbReference type="PANTHER" id="PTHR43065:SF34">
    <property type="entry name" value="SPORULATION KINASE A"/>
    <property type="match status" value="1"/>
</dbReference>
<feature type="domain" description="PAS" evidence="11">
    <location>
        <begin position="172"/>
        <end position="242"/>
    </location>
</feature>
<keyword evidence="5" id="KW-0547">Nucleotide-binding</keyword>
<dbReference type="SMART" id="SM00388">
    <property type="entry name" value="HisKA"/>
    <property type="match status" value="1"/>
</dbReference>
<evidence type="ECO:0000313" key="14">
    <source>
        <dbReference type="Proteomes" id="UP000239833"/>
    </source>
</evidence>
<keyword evidence="8" id="KW-0749">Sporulation</keyword>
<dbReference type="PROSITE" id="PS50113">
    <property type="entry name" value="PAC"/>
    <property type="match status" value="1"/>
</dbReference>
<dbReference type="PROSITE" id="PS50109">
    <property type="entry name" value="HIS_KIN"/>
    <property type="match status" value="1"/>
</dbReference>
<dbReference type="GeneID" id="64217633"/>
<evidence type="ECO:0000256" key="9">
    <source>
        <dbReference type="ARBA" id="ARBA00023012"/>
    </source>
</evidence>
<dbReference type="NCBIfam" id="TIGR00229">
    <property type="entry name" value="sensory_box"/>
    <property type="match status" value="1"/>
</dbReference>
<dbReference type="EMBL" id="CP019655">
    <property type="protein sequence ID" value="AVF25020.1"/>
    <property type="molecule type" value="Genomic_DNA"/>
</dbReference>
<dbReference type="InterPro" id="IPR036097">
    <property type="entry name" value="HisK_dim/P_sf"/>
</dbReference>
<evidence type="ECO:0000313" key="13">
    <source>
        <dbReference type="EMBL" id="AVF25020.1"/>
    </source>
</evidence>
<dbReference type="InterPro" id="IPR007492">
    <property type="entry name" value="LytTR_DNA-bd_dom"/>
</dbReference>
<dbReference type="Pfam" id="PF00512">
    <property type="entry name" value="HisKA"/>
    <property type="match status" value="1"/>
</dbReference>
<evidence type="ECO:0000256" key="5">
    <source>
        <dbReference type="ARBA" id="ARBA00022741"/>
    </source>
</evidence>
<dbReference type="Gene3D" id="2.40.50.1020">
    <property type="entry name" value="LytTr DNA-binding domain"/>
    <property type="match status" value="1"/>
</dbReference>
<proteinExistence type="predicted"/>
<evidence type="ECO:0000256" key="6">
    <source>
        <dbReference type="ARBA" id="ARBA00022777"/>
    </source>
</evidence>
<dbReference type="InterPro" id="IPR003594">
    <property type="entry name" value="HATPase_dom"/>
</dbReference>
<dbReference type="Pfam" id="PF08448">
    <property type="entry name" value="PAS_4"/>
    <property type="match status" value="1"/>
</dbReference>
<evidence type="ECO:0000259" key="10">
    <source>
        <dbReference type="PROSITE" id="PS50109"/>
    </source>
</evidence>
<keyword evidence="3" id="KW-0597">Phosphoprotein</keyword>
<dbReference type="STRING" id="147375.BXP28_20730"/>
<reference evidence="14" key="1">
    <citation type="submission" date="2017-02" db="EMBL/GenBank/DDBJ databases">
        <title>Delineation of Paenibacillus larvae strains originating from foulbrood outbreaks.</title>
        <authorList>
            <person name="Beims H."/>
            <person name="Bunk B."/>
            <person name="Sproeer C."/>
            <person name="Mohr K.I."/>
            <person name="Pradella S."/>
            <person name="Guenther G."/>
            <person name="Rohde M."/>
            <person name="von der Ohe W."/>
            <person name="Steinert M."/>
        </authorList>
    </citation>
    <scope>NUCLEOTIDE SEQUENCE [LARGE SCALE GENOMIC DNA]</scope>
    <source>
        <strain evidence="14">Eric_III</strain>
    </source>
</reference>
<evidence type="ECO:0000256" key="4">
    <source>
        <dbReference type="ARBA" id="ARBA00022679"/>
    </source>
</evidence>
<dbReference type="EC" id="2.7.13.3" evidence="2"/>
<evidence type="ECO:0000256" key="7">
    <source>
        <dbReference type="ARBA" id="ARBA00022840"/>
    </source>
</evidence>